<proteinExistence type="predicted"/>
<evidence type="ECO:0000313" key="2">
    <source>
        <dbReference type="EMBL" id="MDX7719411.1"/>
    </source>
</evidence>
<sequence>MKKLEIKIDRAKWILYGKATLITLPVALILSNLVLLIYVVTFRHSVSYPLMFANRVFIGVVTFYQIRNYLQRKQASAKQ</sequence>
<gene>
    <name evidence="4" type="ORF">JC965_26685</name>
    <name evidence="2" type="ORF">SJS77_02825</name>
    <name evidence="3" type="ORF">VCX44_17770</name>
</gene>
<evidence type="ECO:0000256" key="1">
    <source>
        <dbReference type="SAM" id="Phobius"/>
    </source>
</evidence>
<organism evidence="4">
    <name type="scientific">Aeromonas caviae</name>
    <name type="common">Aeromonas punctata</name>
    <dbReference type="NCBI Taxonomy" id="648"/>
    <lineage>
        <taxon>Bacteria</taxon>
        <taxon>Pseudomonadati</taxon>
        <taxon>Pseudomonadota</taxon>
        <taxon>Gammaproteobacteria</taxon>
        <taxon>Aeromonadales</taxon>
        <taxon>Aeromonadaceae</taxon>
        <taxon>Aeromonas</taxon>
    </lineage>
</organism>
<name>A0A7U0QRS3_AERCA</name>
<evidence type="ECO:0000313" key="3">
    <source>
        <dbReference type="EMBL" id="MEA9437601.1"/>
    </source>
</evidence>
<keyword evidence="1" id="KW-1133">Transmembrane helix</keyword>
<dbReference type="Proteomes" id="UP001277183">
    <property type="component" value="Unassembled WGS sequence"/>
</dbReference>
<dbReference type="RefSeq" id="WP_109422077.1">
    <property type="nucleotide sequence ID" value="NZ_BQVK01000150.1"/>
</dbReference>
<feature type="transmembrane region" description="Helical" evidence="1">
    <location>
        <begin position="46"/>
        <end position="66"/>
    </location>
</feature>
<dbReference type="EMBL" id="JAWZVU010000019">
    <property type="protein sequence ID" value="MDX7719411.1"/>
    <property type="molecule type" value="Genomic_DNA"/>
</dbReference>
<protein>
    <submittedName>
        <fullName evidence="4">Uncharacterized protein</fullName>
    </submittedName>
</protein>
<keyword evidence="5" id="KW-1185">Reference proteome</keyword>
<geneLocation type="plasmid" evidence="4">
    <name>p1</name>
</geneLocation>
<feature type="transmembrane region" description="Helical" evidence="1">
    <location>
        <begin position="21"/>
        <end position="40"/>
    </location>
</feature>
<dbReference type="EMBL" id="CP068231">
    <property type="protein sequence ID" value="QQX12712.1"/>
    <property type="molecule type" value="Genomic_DNA"/>
</dbReference>
<reference evidence="2" key="2">
    <citation type="submission" date="2023-11" db="EMBL/GenBank/DDBJ databases">
        <title>WGS of Aeromonas in Northern Israel.</title>
        <authorList>
            <person name="Hershko Y."/>
        </authorList>
    </citation>
    <scope>NUCLEOTIDE SEQUENCE</scope>
    <source>
        <strain evidence="2">77416</strain>
    </source>
</reference>
<dbReference type="EMBL" id="JAYGOJ010000120">
    <property type="protein sequence ID" value="MEA9437601.1"/>
    <property type="molecule type" value="Genomic_DNA"/>
</dbReference>
<evidence type="ECO:0000313" key="4">
    <source>
        <dbReference type="EMBL" id="QQX12712.1"/>
    </source>
</evidence>
<accession>A0A7U0QRS3</accession>
<keyword evidence="1" id="KW-0812">Transmembrane</keyword>
<evidence type="ECO:0000313" key="5">
    <source>
        <dbReference type="Proteomes" id="UP001304847"/>
    </source>
</evidence>
<reference evidence="4" key="1">
    <citation type="submission" date="2021-01" db="EMBL/GenBank/DDBJ databases">
        <title>GES Beta-lactamases isolated from hospital effluents in Brazil.</title>
        <authorList>
            <person name="Conte D."/>
            <person name="Mesa D."/>
            <person name="Palmeiro J.K."/>
            <person name="Dalla-Costa L.M."/>
        </authorList>
    </citation>
    <scope>NUCLEOTIDE SEQUENCE [LARGE SCALE GENOMIC DNA]</scope>
    <source>
        <strain evidence="4">Aero21</strain>
        <plasmid evidence="4">p1</plasmid>
    </source>
</reference>
<keyword evidence="1" id="KW-0472">Membrane</keyword>
<keyword evidence="4" id="KW-0614">Plasmid</keyword>
<reference evidence="3 5" key="3">
    <citation type="submission" date="2023-12" db="EMBL/GenBank/DDBJ databases">
        <title>Characterization of antibiotic resistance in Aeromonas spp. in hospital effluent.</title>
        <authorList>
            <person name="Negoseki B.R.S."/>
            <person name="Krul D."/>
            <person name="Siqueira A.C."/>
            <person name="Almeida M."/>
            <person name="Mesa D."/>
            <person name="Conte D."/>
            <person name="Dalla-Costa L.M."/>
        </authorList>
    </citation>
    <scope>NUCLEOTIDE SEQUENCE [LARGE SCALE GENOMIC DNA]</scope>
    <source>
        <strain evidence="3 5">36v</strain>
    </source>
</reference>
<dbReference type="Proteomes" id="UP001304847">
    <property type="component" value="Unassembled WGS sequence"/>
</dbReference>
<dbReference type="AlphaFoldDB" id="A0A7U0QRS3"/>